<dbReference type="Pfam" id="PF07690">
    <property type="entry name" value="MFS_1"/>
    <property type="match status" value="1"/>
</dbReference>
<evidence type="ECO:0000256" key="7">
    <source>
        <dbReference type="SAM" id="Phobius"/>
    </source>
</evidence>
<evidence type="ECO:0000256" key="4">
    <source>
        <dbReference type="ARBA" id="ARBA00022989"/>
    </source>
</evidence>
<keyword evidence="2" id="KW-0813">Transport</keyword>
<sequence length="496" mass="53275">MSPKSLRSSSEDDVTIKASDERTPLLTPVAPIPTSAEPLVANSAVATNENSGDEDEDVPLPLAQIFLLAFTRMVEPIVFFGIFPYINSMIEEVGGIDVRDVGFYSGMIESLFSLVQMCLMIPWGRASDRFGRRPCLVVSLWGITVCAALFGMSTSIAQMVFFRCLAGSFAGTLVTIRAMVSENSTKKTQARAFSYFAFAGNMGIFIGPLLGGTLERPALKFPSTFGRIQFFHDYPYAFPGFITASVGLIAAILTTFFVKETLHLKPHQAGQARMSAWNLVKSPGVGRVIFIYNYILLAAFAFTAVLPVFLHTPINLGGIGFNPVHIAATLSVNGVSQAFWLLVPFPLLQRGIGTGGVLRICAAAWPIFMAVHPLCNTFLRHGWKVAFWCVGPISLVVGSGVAMSFTASQLAINDIAPTHETLGTLNAVTLTLSCALRAFIPALATSLYAIGVNYQIANGQFFWILGIGIAASMVGVVRLLPAKAEGKPQTQQNGAA</sequence>
<feature type="transmembrane region" description="Helical" evidence="7">
    <location>
        <begin position="385"/>
        <end position="412"/>
    </location>
</feature>
<dbReference type="GO" id="GO:0022857">
    <property type="term" value="F:transmembrane transporter activity"/>
    <property type="evidence" value="ECO:0007669"/>
    <property type="project" value="InterPro"/>
</dbReference>
<dbReference type="PANTHER" id="PTHR23504">
    <property type="entry name" value="MAJOR FACILITATOR SUPERFAMILY DOMAIN-CONTAINING PROTEIN 10"/>
    <property type="match status" value="1"/>
</dbReference>
<feature type="transmembrane region" description="Helical" evidence="7">
    <location>
        <begin position="357"/>
        <end position="379"/>
    </location>
</feature>
<reference evidence="9" key="1">
    <citation type="journal article" date="2020" name="Stud. Mycol.">
        <title>101 Dothideomycetes genomes: a test case for predicting lifestyles and emergence of pathogens.</title>
        <authorList>
            <person name="Haridas S."/>
            <person name="Albert R."/>
            <person name="Binder M."/>
            <person name="Bloem J."/>
            <person name="Labutti K."/>
            <person name="Salamov A."/>
            <person name="Andreopoulos B."/>
            <person name="Baker S."/>
            <person name="Barry K."/>
            <person name="Bills G."/>
            <person name="Bluhm B."/>
            <person name="Cannon C."/>
            <person name="Castanera R."/>
            <person name="Culley D."/>
            <person name="Daum C."/>
            <person name="Ezra D."/>
            <person name="Gonzalez J."/>
            <person name="Henrissat B."/>
            <person name="Kuo A."/>
            <person name="Liang C."/>
            <person name="Lipzen A."/>
            <person name="Lutzoni F."/>
            <person name="Magnuson J."/>
            <person name="Mondo S."/>
            <person name="Nolan M."/>
            <person name="Ohm R."/>
            <person name="Pangilinan J."/>
            <person name="Park H.-J."/>
            <person name="Ramirez L."/>
            <person name="Alfaro M."/>
            <person name="Sun H."/>
            <person name="Tritt A."/>
            <person name="Yoshinaga Y."/>
            <person name="Zwiers L.-H."/>
            <person name="Turgeon B."/>
            <person name="Goodwin S."/>
            <person name="Spatafora J."/>
            <person name="Crous P."/>
            <person name="Grigoriev I."/>
        </authorList>
    </citation>
    <scope>NUCLEOTIDE SEQUENCE</scope>
    <source>
        <strain evidence="9">CBS 122681</strain>
    </source>
</reference>
<dbReference type="PANTHER" id="PTHR23504:SF3">
    <property type="entry name" value="MAJOR FACILITATOR SUPERFAMILY (MFS) PROFILE DOMAIN-CONTAINING PROTEIN"/>
    <property type="match status" value="1"/>
</dbReference>
<keyword evidence="5 7" id="KW-0472">Membrane</keyword>
<dbReference type="Proteomes" id="UP000799324">
    <property type="component" value="Unassembled WGS sequence"/>
</dbReference>
<dbReference type="Gene3D" id="1.20.1250.20">
    <property type="entry name" value="MFS general substrate transporter like domains"/>
    <property type="match status" value="1"/>
</dbReference>
<feature type="transmembrane region" description="Helical" evidence="7">
    <location>
        <begin position="234"/>
        <end position="258"/>
    </location>
</feature>
<evidence type="ECO:0000313" key="9">
    <source>
        <dbReference type="EMBL" id="KAF2648278.1"/>
    </source>
</evidence>
<evidence type="ECO:0000256" key="6">
    <source>
        <dbReference type="SAM" id="MobiDB-lite"/>
    </source>
</evidence>
<organism evidence="9 10">
    <name type="scientific">Lophiostoma macrostomum CBS 122681</name>
    <dbReference type="NCBI Taxonomy" id="1314788"/>
    <lineage>
        <taxon>Eukaryota</taxon>
        <taxon>Fungi</taxon>
        <taxon>Dikarya</taxon>
        <taxon>Ascomycota</taxon>
        <taxon>Pezizomycotina</taxon>
        <taxon>Dothideomycetes</taxon>
        <taxon>Pleosporomycetidae</taxon>
        <taxon>Pleosporales</taxon>
        <taxon>Lophiostomataceae</taxon>
        <taxon>Lophiostoma</taxon>
    </lineage>
</organism>
<evidence type="ECO:0000259" key="8">
    <source>
        <dbReference type="PROSITE" id="PS50850"/>
    </source>
</evidence>
<feature type="transmembrane region" description="Helical" evidence="7">
    <location>
        <begin position="424"/>
        <end position="449"/>
    </location>
</feature>
<dbReference type="InterPro" id="IPR011701">
    <property type="entry name" value="MFS"/>
</dbReference>
<feature type="domain" description="Major facilitator superfamily (MFS) profile" evidence="8">
    <location>
        <begin position="61"/>
        <end position="484"/>
    </location>
</feature>
<evidence type="ECO:0000256" key="2">
    <source>
        <dbReference type="ARBA" id="ARBA00022448"/>
    </source>
</evidence>
<feature type="transmembrane region" description="Helical" evidence="7">
    <location>
        <begin position="461"/>
        <end position="480"/>
    </location>
</feature>
<feature type="transmembrane region" description="Helical" evidence="7">
    <location>
        <begin position="101"/>
        <end position="123"/>
    </location>
</feature>
<evidence type="ECO:0000256" key="5">
    <source>
        <dbReference type="ARBA" id="ARBA00023136"/>
    </source>
</evidence>
<feature type="transmembrane region" description="Helical" evidence="7">
    <location>
        <begin position="291"/>
        <end position="312"/>
    </location>
</feature>
<comment type="subcellular location">
    <subcellularLocation>
        <location evidence="1">Membrane</location>
        <topology evidence="1">Multi-pass membrane protein</topology>
    </subcellularLocation>
</comment>
<gene>
    <name evidence="9" type="ORF">K491DRAFT_699029</name>
</gene>
<protein>
    <submittedName>
        <fullName evidence="9">MFS general substrate transporter</fullName>
    </submittedName>
</protein>
<dbReference type="InterPro" id="IPR020846">
    <property type="entry name" value="MFS_dom"/>
</dbReference>
<feature type="transmembrane region" description="Helical" evidence="7">
    <location>
        <begin position="192"/>
        <end position="214"/>
    </location>
</feature>
<feature type="transmembrane region" description="Helical" evidence="7">
    <location>
        <begin position="135"/>
        <end position="154"/>
    </location>
</feature>
<evidence type="ECO:0000313" key="10">
    <source>
        <dbReference type="Proteomes" id="UP000799324"/>
    </source>
</evidence>
<feature type="transmembrane region" description="Helical" evidence="7">
    <location>
        <begin position="160"/>
        <end position="180"/>
    </location>
</feature>
<feature type="compositionally biased region" description="Basic and acidic residues" evidence="6">
    <location>
        <begin position="14"/>
        <end position="23"/>
    </location>
</feature>
<dbReference type="SUPFAM" id="SSF103473">
    <property type="entry name" value="MFS general substrate transporter"/>
    <property type="match status" value="1"/>
</dbReference>
<evidence type="ECO:0000256" key="1">
    <source>
        <dbReference type="ARBA" id="ARBA00004141"/>
    </source>
</evidence>
<dbReference type="OrthoDB" id="419616at2759"/>
<dbReference type="EMBL" id="MU004547">
    <property type="protein sequence ID" value="KAF2648278.1"/>
    <property type="molecule type" value="Genomic_DNA"/>
</dbReference>
<accession>A0A6A6SPH3</accession>
<keyword evidence="4 7" id="KW-1133">Transmembrane helix</keyword>
<dbReference type="InterPro" id="IPR036259">
    <property type="entry name" value="MFS_trans_sf"/>
</dbReference>
<dbReference type="PRINTS" id="PR01035">
    <property type="entry name" value="TCRTETA"/>
</dbReference>
<proteinExistence type="predicted"/>
<dbReference type="PROSITE" id="PS50850">
    <property type="entry name" value="MFS"/>
    <property type="match status" value="1"/>
</dbReference>
<name>A0A6A6SPH3_9PLEO</name>
<feature type="transmembrane region" description="Helical" evidence="7">
    <location>
        <begin position="65"/>
        <end position="86"/>
    </location>
</feature>
<keyword evidence="3 7" id="KW-0812">Transmembrane</keyword>
<keyword evidence="10" id="KW-1185">Reference proteome</keyword>
<feature type="region of interest" description="Disordered" evidence="6">
    <location>
        <begin position="1"/>
        <end position="34"/>
    </location>
</feature>
<dbReference type="CDD" id="cd17330">
    <property type="entry name" value="MFS_SLC46_TetA_like"/>
    <property type="match status" value="1"/>
</dbReference>
<evidence type="ECO:0000256" key="3">
    <source>
        <dbReference type="ARBA" id="ARBA00022692"/>
    </source>
</evidence>
<dbReference type="InterPro" id="IPR001958">
    <property type="entry name" value="Tet-R_TetA/multi-R_MdtG-like"/>
</dbReference>
<dbReference type="AlphaFoldDB" id="A0A6A6SPH3"/>
<dbReference type="GO" id="GO:0016020">
    <property type="term" value="C:membrane"/>
    <property type="evidence" value="ECO:0007669"/>
    <property type="project" value="UniProtKB-SubCell"/>
</dbReference>
<feature type="transmembrane region" description="Helical" evidence="7">
    <location>
        <begin position="324"/>
        <end position="345"/>
    </location>
</feature>